<accession>A0A9P6EJ50</accession>
<dbReference type="AlphaFoldDB" id="A0A9P6EJ50"/>
<comment type="caution">
    <text evidence="1">The sequence shown here is derived from an EMBL/GenBank/DDBJ whole genome shotgun (WGS) entry which is preliminary data.</text>
</comment>
<organism evidence="1 2">
    <name type="scientific">Crepidotus variabilis</name>
    <dbReference type="NCBI Taxonomy" id="179855"/>
    <lineage>
        <taxon>Eukaryota</taxon>
        <taxon>Fungi</taxon>
        <taxon>Dikarya</taxon>
        <taxon>Basidiomycota</taxon>
        <taxon>Agaricomycotina</taxon>
        <taxon>Agaricomycetes</taxon>
        <taxon>Agaricomycetidae</taxon>
        <taxon>Agaricales</taxon>
        <taxon>Agaricineae</taxon>
        <taxon>Crepidotaceae</taxon>
        <taxon>Crepidotus</taxon>
    </lineage>
</organism>
<reference evidence="1" key="1">
    <citation type="submission" date="2020-11" db="EMBL/GenBank/DDBJ databases">
        <authorList>
            <consortium name="DOE Joint Genome Institute"/>
            <person name="Ahrendt S."/>
            <person name="Riley R."/>
            <person name="Andreopoulos W."/>
            <person name="Labutti K."/>
            <person name="Pangilinan J."/>
            <person name="Ruiz-Duenas F.J."/>
            <person name="Barrasa J.M."/>
            <person name="Sanchez-Garcia M."/>
            <person name="Camarero S."/>
            <person name="Miyauchi S."/>
            <person name="Serrano A."/>
            <person name="Linde D."/>
            <person name="Babiker R."/>
            <person name="Drula E."/>
            <person name="Ayuso-Fernandez I."/>
            <person name="Pacheco R."/>
            <person name="Padilla G."/>
            <person name="Ferreira P."/>
            <person name="Barriuso J."/>
            <person name="Kellner H."/>
            <person name="Castanera R."/>
            <person name="Alfaro M."/>
            <person name="Ramirez L."/>
            <person name="Pisabarro A.G."/>
            <person name="Kuo A."/>
            <person name="Tritt A."/>
            <person name="Lipzen A."/>
            <person name="He G."/>
            <person name="Yan M."/>
            <person name="Ng V."/>
            <person name="Cullen D."/>
            <person name="Martin F."/>
            <person name="Rosso M.-N."/>
            <person name="Henrissat B."/>
            <person name="Hibbett D."/>
            <person name="Martinez A.T."/>
            <person name="Grigoriev I.V."/>
        </authorList>
    </citation>
    <scope>NUCLEOTIDE SEQUENCE</scope>
    <source>
        <strain evidence="1">CBS 506.95</strain>
    </source>
</reference>
<dbReference type="Proteomes" id="UP000807306">
    <property type="component" value="Unassembled WGS sequence"/>
</dbReference>
<protein>
    <submittedName>
        <fullName evidence="1">Uncharacterized protein</fullName>
    </submittedName>
</protein>
<gene>
    <name evidence="1" type="ORF">CPB83DRAFT_851673</name>
</gene>
<dbReference type="EMBL" id="MU157843">
    <property type="protein sequence ID" value="KAF9529843.1"/>
    <property type="molecule type" value="Genomic_DNA"/>
</dbReference>
<name>A0A9P6EJ50_9AGAR</name>
<dbReference type="OrthoDB" id="3063824at2759"/>
<evidence type="ECO:0000313" key="1">
    <source>
        <dbReference type="EMBL" id="KAF9529843.1"/>
    </source>
</evidence>
<keyword evidence="2" id="KW-1185">Reference proteome</keyword>
<sequence length="230" mass="25091">MENNTNRLLFTLCKEGSTSYRYATVPIPESYAAAVKEAKRVFPDISTSGSFFQSKSNTITLKLGTKRANGTGTWSSIQSHNWGTVVGPNDEIGVFAGQESKSFDMPYEPQPKVLPGGNTTPPPYLDDGGDKVLLYMTYNDKTVKGNTQPSAVIVAPLTFEDCQAEALRAFYEYLNQHEATDILLECENNYSEWAIVSPGAYSTLLAGSLGEAMVRVSVSRNPAVYTSGRD</sequence>
<evidence type="ECO:0000313" key="2">
    <source>
        <dbReference type="Proteomes" id="UP000807306"/>
    </source>
</evidence>
<proteinExistence type="predicted"/>